<dbReference type="InterPro" id="IPR050769">
    <property type="entry name" value="NAT_camello-type"/>
</dbReference>
<dbReference type="PROSITE" id="PS51186">
    <property type="entry name" value="GNAT"/>
    <property type="match status" value="1"/>
</dbReference>
<dbReference type="Gene3D" id="1.10.10.10">
    <property type="entry name" value="Winged helix-like DNA-binding domain superfamily/Winged helix DNA-binding domain"/>
    <property type="match status" value="1"/>
</dbReference>
<dbReference type="InterPro" id="IPR036390">
    <property type="entry name" value="WH_DNA-bd_sf"/>
</dbReference>
<dbReference type="GO" id="GO:0003677">
    <property type="term" value="F:DNA binding"/>
    <property type="evidence" value="ECO:0007669"/>
    <property type="project" value="UniProtKB-KW"/>
</dbReference>
<name>A0A1W1GZE4_9GAMM</name>
<proteinExistence type="predicted"/>
<dbReference type="Pfam" id="PF00583">
    <property type="entry name" value="Acetyltransf_1"/>
    <property type="match status" value="1"/>
</dbReference>
<dbReference type="Pfam" id="PF01047">
    <property type="entry name" value="MarR"/>
    <property type="match status" value="1"/>
</dbReference>
<keyword evidence="1" id="KW-0808">Transferase</keyword>
<dbReference type="Proteomes" id="UP000191133">
    <property type="component" value="Unassembled WGS sequence"/>
</dbReference>
<feature type="domain" description="N-acetyltransferase" evidence="3">
    <location>
        <begin position="165"/>
        <end position="309"/>
    </location>
</feature>
<dbReference type="GO" id="GO:0003700">
    <property type="term" value="F:DNA-binding transcription factor activity"/>
    <property type="evidence" value="ECO:0007669"/>
    <property type="project" value="InterPro"/>
</dbReference>
<dbReference type="SUPFAM" id="SSF55729">
    <property type="entry name" value="Acyl-CoA N-acyltransferases (Nat)"/>
    <property type="match status" value="1"/>
</dbReference>
<evidence type="ECO:0000259" key="3">
    <source>
        <dbReference type="PROSITE" id="PS51186"/>
    </source>
</evidence>
<protein>
    <submittedName>
        <fullName evidence="4">DNA-binding transcriptional regulator, MarR family</fullName>
    </submittedName>
</protein>
<evidence type="ECO:0000256" key="1">
    <source>
        <dbReference type="ARBA" id="ARBA00022679"/>
    </source>
</evidence>
<dbReference type="CDD" id="cd04301">
    <property type="entry name" value="NAT_SF"/>
    <property type="match status" value="1"/>
</dbReference>
<evidence type="ECO:0000259" key="2">
    <source>
        <dbReference type="PROSITE" id="PS50995"/>
    </source>
</evidence>
<dbReference type="PANTHER" id="PTHR13947">
    <property type="entry name" value="GNAT FAMILY N-ACETYLTRANSFERASE"/>
    <property type="match status" value="1"/>
</dbReference>
<evidence type="ECO:0000313" key="5">
    <source>
        <dbReference type="Proteomes" id="UP000191133"/>
    </source>
</evidence>
<sequence length="309" mass="34780">MPAMHSQAPDRVEQVRRFNRFYTRRIGVLQDHLLGSPFSLTEMRVLYELSSRGAARALDLRTELGLNAGYLSRVIATLESQGLLEKTPHPDDARSQLLALTALGRQTFQPFEEASRQEVLAMLSPLPEAQQQALVDAMDRIGQLLDTRPADVVLRAPQPGDMGLVVHKQARLYAQEYGWNQEFEALLADIVGKYLREFDPTSDRCWIADRQGEMVGSVFVVRHDATTAKLRMLYVDATARGLGVGRRLVEEAIGFARAAGYTRMVLWTNKVLLDAVRLYEKTGFSLVEEEHHHSFGSDQTSQVWARDLA</sequence>
<dbReference type="EMBL" id="FWEU01000003">
    <property type="protein sequence ID" value="SLM24668.1"/>
    <property type="molecule type" value="Genomic_DNA"/>
</dbReference>
<dbReference type="InterPro" id="IPR000835">
    <property type="entry name" value="HTH_MarR-typ"/>
</dbReference>
<dbReference type="InterPro" id="IPR000182">
    <property type="entry name" value="GNAT_dom"/>
</dbReference>
<reference evidence="5" key="1">
    <citation type="submission" date="2016-10" db="EMBL/GenBank/DDBJ databases">
        <authorList>
            <person name="Varghese N."/>
            <person name="Submissions S."/>
        </authorList>
    </citation>
    <scope>NUCLEOTIDE SEQUENCE [LARGE SCALE GENOMIC DNA]</scope>
    <source>
        <strain evidence="5">92MFCol6.1</strain>
    </source>
</reference>
<evidence type="ECO:0000313" key="4">
    <source>
        <dbReference type="EMBL" id="SLM24668.1"/>
    </source>
</evidence>
<accession>A0A1W1GZE4</accession>
<dbReference type="Gene3D" id="3.40.630.30">
    <property type="match status" value="1"/>
</dbReference>
<gene>
    <name evidence="4" type="ORF">SAMN04488690_2392</name>
</gene>
<dbReference type="InterPro" id="IPR036388">
    <property type="entry name" value="WH-like_DNA-bd_sf"/>
</dbReference>
<dbReference type="SUPFAM" id="SSF46785">
    <property type="entry name" value="Winged helix' DNA-binding domain"/>
    <property type="match status" value="1"/>
</dbReference>
<dbReference type="GO" id="GO:0008080">
    <property type="term" value="F:N-acetyltransferase activity"/>
    <property type="evidence" value="ECO:0007669"/>
    <property type="project" value="InterPro"/>
</dbReference>
<dbReference type="AlphaFoldDB" id="A0A1W1GZE4"/>
<organism evidence="4 5">
    <name type="scientific">Stenotrophomonas indicatrix</name>
    <dbReference type="NCBI Taxonomy" id="2045451"/>
    <lineage>
        <taxon>Bacteria</taxon>
        <taxon>Pseudomonadati</taxon>
        <taxon>Pseudomonadota</taxon>
        <taxon>Gammaproteobacteria</taxon>
        <taxon>Lysobacterales</taxon>
        <taxon>Lysobacteraceae</taxon>
        <taxon>Stenotrophomonas</taxon>
    </lineage>
</organism>
<dbReference type="InterPro" id="IPR016181">
    <property type="entry name" value="Acyl_CoA_acyltransferase"/>
</dbReference>
<feature type="domain" description="HTH marR-type" evidence="2">
    <location>
        <begin position="8"/>
        <end position="143"/>
    </location>
</feature>
<dbReference type="PROSITE" id="PS50995">
    <property type="entry name" value="HTH_MARR_2"/>
    <property type="match status" value="1"/>
</dbReference>
<dbReference type="SMART" id="SM00347">
    <property type="entry name" value="HTH_MARR"/>
    <property type="match status" value="1"/>
</dbReference>
<keyword evidence="4" id="KW-0238">DNA-binding</keyword>
<dbReference type="PANTHER" id="PTHR13947:SF37">
    <property type="entry name" value="LD18367P"/>
    <property type="match status" value="1"/>
</dbReference>
<dbReference type="RefSeq" id="WP_258954788.1">
    <property type="nucleotide sequence ID" value="NZ_FWEU01000003.1"/>
</dbReference>